<dbReference type="Pfam" id="PF00722">
    <property type="entry name" value="Glyco_hydro_16"/>
    <property type="match status" value="1"/>
</dbReference>
<evidence type="ECO:0000313" key="3">
    <source>
        <dbReference type="EMBL" id="PWJ52744.1"/>
    </source>
</evidence>
<organism evidence="3 4">
    <name type="scientific">Dyadobacter jejuensis</name>
    <dbReference type="NCBI Taxonomy" id="1082580"/>
    <lineage>
        <taxon>Bacteria</taxon>
        <taxon>Pseudomonadati</taxon>
        <taxon>Bacteroidota</taxon>
        <taxon>Cytophagia</taxon>
        <taxon>Cytophagales</taxon>
        <taxon>Spirosomataceae</taxon>
        <taxon>Dyadobacter</taxon>
    </lineage>
</organism>
<dbReference type="RefSeq" id="WP_109678402.1">
    <property type="nucleotide sequence ID" value="NZ_QGDT01000032.1"/>
</dbReference>
<dbReference type="PANTHER" id="PTHR10963">
    <property type="entry name" value="GLYCOSYL HYDROLASE-RELATED"/>
    <property type="match status" value="1"/>
</dbReference>
<dbReference type="PROSITE" id="PS51762">
    <property type="entry name" value="GH16_2"/>
    <property type="match status" value="1"/>
</dbReference>
<dbReference type="SUPFAM" id="SSF49899">
    <property type="entry name" value="Concanavalin A-like lectins/glucanases"/>
    <property type="match status" value="1"/>
</dbReference>
<dbReference type="AlphaFoldDB" id="A0A316A7E7"/>
<evidence type="ECO:0000259" key="2">
    <source>
        <dbReference type="PROSITE" id="PS51762"/>
    </source>
</evidence>
<protein>
    <submittedName>
        <fullName evidence="3">Glycosyl hydrolase family 16</fullName>
    </submittedName>
</protein>
<comment type="similarity">
    <text evidence="1">Belongs to the glycosyl hydrolase 16 family.</text>
</comment>
<dbReference type="Gene3D" id="2.60.120.200">
    <property type="match status" value="1"/>
</dbReference>
<dbReference type="GO" id="GO:0005975">
    <property type="term" value="P:carbohydrate metabolic process"/>
    <property type="evidence" value="ECO:0007669"/>
    <property type="project" value="InterPro"/>
</dbReference>
<evidence type="ECO:0000313" key="4">
    <source>
        <dbReference type="Proteomes" id="UP000245880"/>
    </source>
</evidence>
<dbReference type="InterPro" id="IPR000757">
    <property type="entry name" value="Beta-glucanase-like"/>
</dbReference>
<dbReference type="PANTHER" id="PTHR10963:SF55">
    <property type="entry name" value="GLYCOSIDE HYDROLASE FAMILY 16 PROTEIN"/>
    <property type="match status" value="1"/>
</dbReference>
<proteinExistence type="inferred from homology"/>
<comment type="caution">
    <text evidence="3">The sequence shown here is derived from an EMBL/GenBank/DDBJ whole genome shotgun (WGS) entry which is preliminary data.</text>
</comment>
<dbReference type="OrthoDB" id="9776255at2"/>
<keyword evidence="4" id="KW-1185">Reference proteome</keyword>
<reference evidence="3 4" key="1">
    <citation type="submission" date="2018-03" db="EMBL/GenBank/DDBJ databases">
        <title>Genomic Encyclopedia of Archaeal and Bacterial Type Strains, Phase II (KMG-II): from individual species to whole genera.</title>
        <authorList>
            <person name="Goeker M."/>
        </authorList>
    </citation>
    <scope>NUCLEOTIDE SEQUENCE [LARGE SCALE GENOMIC DNA]</scope>
    <source>
        <strain evidence="3 4">DSM 100346</strain>
    </source>
</reference>
<sequence length="277" mass="31838">MPTFLSFRFLVTFCIILFSILSSCSKKNEKENIDPKKTYELVWSDEFEYNGLPDSTKWGYEKGYVRNQEEQYYQEASLLNSEVKDGMLTITGRYDTTAAEYPITSASITTKDRLQVLFGRLEMRAKMPKGAGAWPAFWTLGVNRDTIGWPYCGEIDVMEWLGFVPNYVFGSLHMANSEGVDAPRITPYAPAKNDLSVAFHVYAIEWDSEQIDFYFDNTLYATYKASEHTASEWAQFTKPHYMLVNLALGGKSGGNIDKDSYPFVYQVDYVRYYQQNP</sequence>
<dbReference type="InterPro" id="IPR013320">
    <property type="entry name" value="ConA-like_dom_sf"/>
</dbReference>
<dbReference type="InterPro" id="IPR050546">
    <property type="entry name" value="Glycosyl_Hydrlase_16"/>
</dbReference>
<dbReference type="GO" id="GO:0004553">
    <property type="term" value="F:hydrolase activity, hydrolyzing O-glycosyl compounds"/>
    <property type="evidence" value="ECO:0007669"/>
    <property type="project" value="InterPro"/>
</dbReference>
<gene>
    <name evidence="3" type="ORF">CLV98_1322</name>
</gene>
<dbReference type="EMBL" id="QGDT01000032">
    <property type="protein sequence ID" value="PWJ52744.1"/>
    <property type="molecule type" value="Genomic_DNA"/>
</dbReference>
<dbReference type="CDD" id="cd08023">
    <property type="entry name" value="GH16_laminarinase_like"/>
    <property type="match status" value="1"/>
</dbReference>
<feature type="domain" description="GH16" evidence="2">
    <location>
        <begin position="27"/>
        <end position="277"/>
    </location>
</feature>
<keyword evidence="3" id="KW-0378">Hydrolase</keyword>
<name>A0A316A7E7_9BACT</name>
<dbReference type="Proteomes" id="UP000245880">
    <property type="component" value="Unassembled WGS sequence"/>
</dbReference>
<evidence type="ECO:0000256" key="1">
    <source>
        <dbReference type="ARBA" id="ARBA00006865"/>
    </source>
</evidence>
<accession>A0A316A7E7</accession>